<evidence type="ECO:0000259" key="2">
    <source>
        <dbReference type="PROSITE" id="PS50222"/>
    </source>
</evidence>
<evidence type="ECO:0000313" key="4">
    <source>
        <dbReference type="Proteomes" id="UP001470230"/>
    </source>
</evidence>
<dbReference type="InterPro" id="IPR002048">
    <property type="entry name" value="EF_hand_dom"/>
</dbReference>
<gene>
    <name evidence="3" type="ORF">M9Y10_017912</name>
</gene>
<accession>A0ABR2HUU8</accession>
<dbReference type="InterPro" id="IPR011992">
    <property type="entry name" value="EF-hand-dom_pair"/>
</dbReference>
<comment type="caution">
    <text evidence="3">The sequence shown here is derived from an EMBL/GenBank/DDBJ whole genome shotgun (WGS) entry which is preliminary data.</text>
</comment>
<dbReference type="Proteomes" id="UP001470230">
    <property type="component" value="Unassembled WGS sequence"/>
</dbReference>
<dbReference type="PROSITE" id="PS00018">
    <property type="entry name" value="EF_HAND_1"/>
    <property type="match status" value="2"/>
</dbReference>
<sequence length="170" mass="19906">MLNKVDVNFCFQALDLKNLDKLSGNFSKYDSDNDGRLNKNEFIQWLTDDGIEKAVARKLFYIADSNNEKSLSLQSFEEFAKFQNDMMIKDETDEYINYVYNCVRSRSNHPGGLNEKEFLKFMKLINTPVGVFNHKKVFKQYDLDQNGTIELDEIMNKINFRNAQLLKSDN</sequence>
<dbReference type="PROSITE" id="PS50222">
    <property type="entry name" value="EF_HAND_2"/>
    <property type="match status" value="2"/>
</dbReference>
<evidence type="ECO:0000256" key="1">
    <source>
        <dbReference type="ARBA" id="ARBA00022837"/>
    </source>
</evidence>
<dbReference type="SUPFAM" id="SSF47473">
    <property type="entry name" value="EF-hand"/>
    <property type="match status" value="1"/>
</dbReference>
<protein>
    <recommendedName>
        <fullName evidence="2">EF-hand domain-containing protein</fullName>
    </recommendedName>
</protein>
<dbReference type="InterPro" id="IPR018247">
    <property type="entry name" value="EF_Hand_1_Ca_BS"/>
</dbReference>
<dbReference type="EMBL" id="JAPFFF010000023">
    <property type="protein sequence ID" value="KAK8852918.1"/>
    <property type="molecule type" value="Genomic_DNA"/>
</dbReference>
<reference evidence="3 4" key="1">
    <citation type="submission" date="2024-04" db="EMBL/GenBank/DDBJ databases">
        <title>Tritrichomonas musculus Genome.</title>
        <authorList>
            <person name="Alves-Ferreira E."/>
            <person name="Grigg M."/>
            <person name="Lorenzi H."/>
            <person name="Galac M."/>
        </authorList>
    </citation>
    <scope>NUCLEOTIDE SEQUENCE [LARGE SCALE GENOMIC DNA]</scope>
    <source>
        <strain evidence="3 4">EAF2021</strain>
    </source>
</reference>
<feature type="domain" description="EF-hand" evidence="2">
    <location>
        <begin position="17"/>
        <end position="52"/>
    </location>
</feature>
<keyword evidence="4" id="KW-1185">Reference proteome</keyword>
<organism evidence="3 4">
    <name type="scientific">Tritrichomonas musculus</name>
    <dbReference type="NCBI Taxonomy" id="1915356"/>
    <lineage>
        <taxon>Eukaryota</taxon>
        <taxon>Metamonada</taxon>
        <taxon>Parabasalia</taxon>
        <taxon>Tritrichomonadida</taxon>
        <taxon>Tritrichomonadidae</taxon>
        <taxon>Tritrichomonas</taxon>
    </lineage>
</organism>
<evidence type="ECO:0000313" key="3">
    <source>
        <dbReference type="EMBL" id="KAK8852918.1"/>
    </source>
</evidence>
<name>A0ABR2HUU8_9EUKA</name>
<dbReference type="SMART" id="SM00054">
    <property type="entry name" value="EFh"/>
    <property type="match status" value="2"/>
</dbReference>
<proteinExistence type="predicted"/>
<dbReference type="Gene3D" id="1.10.238.10">
    <property type="entry name" value="EF-hand"/>
    <property type="match status" value="2"/>
</dbReference>
<dbReference type="Pfam" id="PF13202">
    <property type="entry name" value="EF-hand_5"/>
    <property type="match status" value="1"/>
</dbReference>
<keyword evidence="1" id="KW-0106">Calcium</keyword>
<feature type="domain" description="EF-hand" evidence="2">
    <location>
        <begin position="135"/>
        <end position="164"/>
    </location>
</feature>
<dbReference type="Pfam" id="PF13499">
    <property type="entry name" value="EF-hand_7"/>
    <property type="match status" value="1"/>
</dbReference>